<organism evidence="4 5">
    <name type="scientific">Hanseniaspora guilliermondii</name>
    <dbReference type="NCBI Taxonomy" id="56406"/>
    <lineage>
        <taxon>Eukaryota</taxon>
        <taxon>Fungi</taxon>
        <taxon>Dikarya</taxon>
        <taxon>Ascomycota</taxon>
        <taxon>Saccharomycotina</taxon>
        <taxon>Saccharomycetes</taxon>
        <taxon>Saccharomycodales</taxon>
        <taxon>Saccharomycodaceae</taxon>
        <taxon>Hanseniaspora</taxon>
    </lineage>
</organism>
<dbReference type="Gene3D" id="3.40.50.300">
    <property type="entry name" value="P-loop containing nucleotide triphosphate hydrolases"/>
    <property type="match status" value="1"/>
</dbReference>
<evidence type="ECO:0000256" key="2">
    <source>
        <dbReference type="ARBA" id="ARBA00022840"/>
    </source>
</evidence>
<evidence type="ECO:0000313" key="4">
    <source>
        <dbReference type="EMBL" id="SGZ39068.1"/>
    </source>
</evidence>
<dbReference type="InterPro" id="IPR010488">
    <property type="entry name" value="Zeta_toxin_domain"/>
</dbReference>
<dbReference type="AlphaFoldDB" id="A0A1L0AZV3"/>
<dbReference type="GO" id="GO:0005524">
    <property type="term" value="F:ATP binding"/>
    <property type="evidence" value="ECO:0007669"/>
    <property type="project" value="UniProtKB-KW"/>
</dbReference>
<dbReference type="PANTHER" id="PTHR10285">
    <property type="entry name" value="URIDINE KINASE"/>
    <property type="match status" value="1"/>
</dbReference>
<dbReference type="Pfam" id="PF06414">
    <property type="entry name" value="Zeta_toxin"/>
    <property type="match status" value="1"/>
</dbReference>
<dbReference type="VEuPathDB" id="FungiDB:HGUI_01268"/>
<proteinExistence type="predicted"/>
<evidence type="ECO:0000259" key="3">
    <source>
        <dbReference type="Pfam" id="PF06414"/>
    </source>
</evidence>
<dbReference type="CDD" id="cd01983">
    <property type="entry name" value="SIMIBI"/>
    <property type="match status" value="1"/>
</dbReference>
<evidence type="ECO:0000256" key="1">
    <source>
        <dbReference type="ARBA" id="ARBA00022741"/>
    </source>
</evidence>
<feature type="domain" description="Zeta toxin" evidence="3">
    <location>
        <begin position="18"/>
        <end position="49"/>
    </location>
</feature>
<dbReference type="OrthoDB" id="6362633at2759"/>
<keyword evidence="1" id="KW-0547">Nucleotide-binding</keyword>
<accession>A0A1L0AZV3</accession>
<sequence>MTIEIVVNTLFDQIIKKLDDTQSPLLVIVGGVPGAGKTTITNSLKEKLTNHFEKENQSPLNEQLDEDIVTERNILQDISLKYSAYEQPIIDDLVYEHSIINYNTYTQRVRNNCLSIRSIGGYDTSFELESGIQTKNVDFISTIPMDGFHVPMSILMQYRNNHEFISKRGHYTTFDSKNYIEFIHVLCLIINKCMEYKKKDHQIGFKLRYPGFDHSVGDPRPNAYQLSIQSTKLMNPRVIILEGLYNLFDEDNYGKDIAKIIKKFNIPHVSYFIDSKDVVLEERVSKRHLESGLVKSLEEGILRFRNNDLKNGKLVRNNLIKDKDLIVINNDTC</sequence>
<dbReference type="InterPro" id="IPR027417">
    <property type="entry name" value="P-loop_NTPase"/>
</dbReference>
<protein>
    <recommendedName>
        <fullName evidence="3">Zeta toxin domain-containing protein</fullName>
    </recommendedName>
</protein>
<keyword evidence="2" id="KW-0067">ATP-binding</keyword>
<dbReference type="EMBL" id="FQNF01000017">
    <property type="protein sequence ID" value="SGZ39068.1"/>
    <property type="molecule type" value="Genomic_DNA"/>
</dbReference>
<dbReference type="SUPFAM" id="SSF52540">
    <property type="entry name" value="P-loop containing nucleoside triphosphate hydrolases"/>
    <property type="match status" value="1"/>
</dbReference>
<dbReference type="GO" id="GO:0016301">
    <property type="term" value="F:kinase activity"/>
    <property type="evidence" value="ECO:0007669"/>
    <property type="project" value="InterPro"/>
</dbReference>
<dbReference type="Proteomes" id="UP000183365">
    <property type="component" value="Unassembled WGS sequence"/>
</dbReference>
<keyword evidence="5" id="KW-1185">Reference proteome</keyword>
<reference evidence="5" key="1">
    <citation type="submission" date="2016-11" db="EMBL/GenBank/DDBJ databases">
        <authorList>
            <person name="Guldener U."/>
        </authorList>
    </citation>
    <scope>NUCLEOTIDE SEQUENCE [LARGE SCALE GENOMIC DNA]</scope>
</reference>
<gene>
    <name evidence="4" type="ORF">HGUI_01268</name>
</gene>
<evidence type="ECO:0000313" key="5">
    <source>
        <dbReference type="Proteomes" id="UP000183365"/>
    </source>
</evidence>
<name>A0A1L0AZV3_9ASCO</name>